<keyword evidence="4" id="KW-1185">Reference proteome</keyword>
<reference evidence="3 4" key="1">
    <citation type="submission" date="2018-03" db="EMBL/GenBank/DDBJ databases">
        <title>Genomic Encyclopedia of Archaeal and Bacterial Type Strains, Phase II (KMG-II): from individual species to whole genera.</title>
        <authorList>
            <person name="Goeker M."/>
        </authorList>
    </citation>
    <scope>NUCLEOTIDE SEQUENCE [LARGE SCALE GENOMIC DNA]</scope>
    <source>
        <strain evidence="3 4">DSM 100346</strain>
    </source>
</reference>
<dbReference type="NCBIfam" id="TIGR04183">
    <property type="entry name" value="Por_Secre_tail"/>
    <property type="match status" value="1"/>
</dbReference>
<protein>
    <submittedName>
        <fullName evidence="3">Putative secreted protein (Por secretion system target)</fullName>
    </submittedName>
</protein>
<evidence type="ECO:0000259" key="2">
    <source>
        <dbReference type="Pfam" id="PF18962"/>
    </source>
</evidence>
<comment type="caution">
    <text evidence="3">The sequence shown here is derived from an EMBL/GenBank/DDBJ whole genome shotgun (WGS) entry which is preliminary data.</text>
</comment>
<organism evidence="3 4">
    <name type="scientific">Dyadobacter jejuensis</name>
    <dbReference type="NCBI Taxonomy" id="1082580"/>
    <lineage>
        <taxon>Bacteria</taxon>
        <taxon>Pseudomonadati</taxon>
        <taxon>Bacteroidota</taxon>
        <taxon>Cytophagia</taxon>
        <taxon>Cytophagales</taxon>
        <taxon>Spirosomataceae</taxon>
        <taxon>Dyadobacter</taxon>
    </lineage>
</organism>
<gene>
    <name evidence="3" type="ORF">CLV98_11860</name>
</gene>
<dbReference type="Proteomes" id="UP000245880">
    <property type="component" value="Unassembled WGS sequence"/>
</dbReference>
<dbReference type="Gene3D" id="2.60.40.10">
    <property type="entry name" value="Immunoglobulins"/>
    <property type="match status" value="1"/>
</dbReference>
<dbReference type="OrthoDB" id="621707at2"/>
<dbReference type="InterPro" id="IPR013783">
    <property type="entry name" value="Ig-like_fold"/>
</dbReference>
<dbReference type="RefSeq" id="WP_109677932.1">
    <property type="nucleotide sequence ID" value="NZ_QGDT01000018.1"/>
</dbReference>
<evidence type="ECO:0000313" key="4">
    <source>
        <dbReference type="Proteomes" id="UP000245880"/>
    </source>
</evidence>
<feature type="chain" id="PRO_5016284628" evidence="1">
    <location>
        <begin position="20"/>
        <end position="416"/>
    </location>
</feature>
<dbReference type="InterPro" id="IPR026444">
    <property type="entry name" value="Secre_tail"/>
</dbReference>
<feature type="domain" description="Secretion system C-terminal sorting" evidence="2">
    <location>
        <begin position="334"/>
        <end position="411"/>
    </location>
</feature>
<accession>A0A316AAR2</accession>
<dbReference type="EMBL" id="QGDT01000018">
    <property type="protein sequence ID" value="PWJ54298.1"/>
    <property type="molecule type" value="Genomic_DNA"/>
</dbReference>
<dbReference type="AlphaFoldDB" id="A0A316AAR2"/>
<evidence type="ECO:0000256" key="1">
    <source>
        <dbReference type="SAM" id="SignalP"/>
    </source>
</evidence>
<proteinExistence type="predicted"/>
<feature type="signal peptide" evidence="1">
    <location>
        <begin position="1"/>
        <end position="19"/>
    </location>
</feature>
<dbReference type="Pfam" id="PF18962">
    <property type="entry name" value="Por_Secre_tail"/>
    <property type="match status" value="1"/>
</dbReference>
<sequence>MKLKLYSIVLFMLGLKAMAQTGNHVSGGYEAVTFGTVSLTTGGSTWTTERSATPGFFAMSGAGEYDSEDFQTYVDGYVKSYKQSEFALFVGGANHFRGIAVTESAGTDTYAAAWIEGDPSGNLDPTDGAGGAHDITAVTAPIKAVSAAGQWDWLHLEGSEPQVTALTFIPDMSDFALPEDLRLVGWNGTSWVNLSGDIGGWGNTEFSLLGGYITNGITALGIGTVETPLPVELISFTASVTDCKVTLDWETTGEINLHHFEVEQSQDALHFTKLDQVRSSQVEGSGNTYTYSTTQPLGTSYYRLKMVDQDNTFAYSSLQSLTTTCGAPNASMSVYPNPITDAQALVKVGYVTSYKGKAQLSMMDLSGRQRLYKILTVDGPGTVHLDASQLPKGLYLIYLSNLNGQTLGKTIKIVKQ</sequence>
<evidence type="ECO:0000313" key="3">
    <source>
        <dbReference type="EMBL" id="PWJ54298.1"/>
    </source>
</evidence>
<name>A0A316AAR2_9BACT</name>
<keyword evidence="1" id="KW-0732">Signal</keyword>